<dbReference type="GO" id="GO:0046872">
    <property type="term" value="F:metal ion binding"/>
    <property type="evidence" value="ECO:0007669"/>
    <property type="project" value="UniProtKB-KW"/>
</dbReference>
<dbReference type="GO" id="GO:0031564">
    <property type="term" value="P:transcription antitermination"/>
    <property type="evidence" value="ECO:0007669"/>
    <property type="project" value="UniProtKB-KW"/>
</dbReference>
<keyword evidence="6" id="KW-0805">Transcription regulation</keyword>
<evidence type="ECO:0000256" key="4">
    <source>
        <dbReference type="ARBA" id="ARBA00022723"/>
    </source>
</evidence>
<dbReference type="Gene3D" id="3.30.540.10">
    <property type="entry name" value="Fructose-1,6-Bisphosphatase, subunit A, domain 1"/>
    <property type="match status" value="1"/>
</dbReference>
<keyword evidence="6" id="KW-0889">Transcription antitermination</keyword>
<evidence type="ECO:0000256" key="5">
    <source>
        <dbReference type="ARBA" id="ARBA00022801"/>
    </source>
</evidence>
<comment type="cofactor">
    <cofactor evidence="2 8 9">
        <name>Mg(2+)</name>
        <dbReference type="ChEBI" id="CHEBI:18420"/>
    </cofactor>
</comment>
<organism evidence="10 11">
    <name type="scientific">Aliidiomarina sanyensis</name>
    <dbReference type="NCBI Taxonomy" id="1249555"/>
    <lineage>
        <taxon>Bacteria</taxon>
        <taxon>Pseudomonadati</taxon>
        <taxon>Pseudomonadota</taxon>
        <taxon>Gammaproteobacteria</taxon>
        <taxon>Alteromonadales</taxon>
        <taxon>Idiomarinaceae</taxon>
        <taxon>Aliidiomarina</taxon>
    </lineage>
</organism>
<feature type="binding site" evidence="8">
    <location>
        <position position="83"/>
    </location>
    <ligand>
        <name>Mg(2+)</name>
        <dbReference type="ChEBI" id="CHEBI:18420"/>
        <label>1</label>
        <note>catalytic</note>
    </ligand>
</feature>
<dbReference type="Proteomes" id="UP000288405">
    <property type="component" value="Unassembled WGS sequence"/>
</dbReference>
<dbReference type="GO" id="GO:0046854">
    <property type="term" value="P:phosphatidylinositol phosphate biosynthetic process"/>
    <property type="evidence" value="ECO:0007669"/>
    <property type="project" value="InterPro"/>
</dbReference>
<dbReference type="GO" id="GO:0006020">
    <property type="term" value="P:inositol metabolic process"/>
    <property type="evidence" value="ECO:0007669"/>
    <property type="project" value="TreeGrafter"/>
</dbReference>
<dbReference type="Pfam" id="PF00459">
    <property type="entry name" value="Inositol_P"/>
    <property type="match status" value="1"/>
</dbReference>
<reference evidence="10 11" key="1">
    <citation type="journal article" date="2011" name="Front. Microbiol.">
        <title>Genomic signatures of strain selection and enhancement in Bacillus atrophaeus var. globigii, a historical biowarfare simulant.</title>
        <authorList>
            <person name="Gibbons H.S."/>
            <person name="Broomall S.M."/>
            <person name="McNew L.A."/>
            <person name="Daligault H."/>
            <person name="Chapman C."/>
            <person name="Bruce D."/>
            <person name="Karavis M."/>
            <person name="Krepps M."/>
            <person name="McGregor P.A."/>
            <person name="Hong C."/>
            <person name="Park K.H."/>
            <person name="Akmal A."/>
            <person name="Feldman A."/>
            <person name="Lin J.S."/>
            <person name="Chang W.E."/>
            <person name="Higgs B.W."/>
            <person name="Demirev P."/>
            <person name="Lindquist J."/>
            <person name="Liem A."/>
            <person name="Fochler E."/>
            <person name="Read T.D."/>
            <person name="Tapia R."/>
            <person name="Johnson S."/>
            <person name="Bishop-Lilly K.A."/>
            <person name="Detter C."/>
            <person name="Han C."/>
            <person name="Sozhamannan S."/>
            <person name="Rosenzweig C.N."/>
            <person name="Skowronski E.W."/>
        </authorList>
    </citation>
    <scope>NUCLEOTIDE SEQUENCE [LARGE SCALE GENOMIC DNA]</scope>
    <source>
        <strain evidence="10 11">GYP-17</strain>
    </source>
</reference>
<dbReference type="NCBIfam" id="NF008027">
    <property type="entry name" value="PRK10757.1"/>
    <property type="match status" value="1"/>
</dbReference>
<dbReference type="InterPro" id="IPR033942">
    <property type="entry name" value="IMPase"/>
</dbReference>
<evidence type="ECO:0000256" key="3">
    <source>
        <dbReference type="ARBA" id="ARBA00009759"/>
    </source>
</evidence>
<evidence type="ECO:0000256" key="8">
    <source>
        <dbReference type="PIRSR" id="PIRSR600760-2"/>
    </source>
</evidence>
<feature type="binding site" evidence="8">
    <location>
        <position position="85"/>
    </location>
    <ligand>
        <name>Mg(2+)</name>
        <dbReference type="ChEBI" id="CHEBI:18420"/>
        <label>1</label>
        <note>catalytic</note>
    </ligand>
</feature>
<gene>
    <name evidence="10" type="ORF">CWE11_06890</name>
</gene>
<dbReference type="SUPFAM" id="SSF56655">
    <property type="entry name" value="Carbohydrate phosphatase"/>
    <property type="match status" value="1"/>
</dbReference>
<evidence type="ECO:0000256" key="7">
    <source>
        <dbReference type="ARBA" id="ARBA00022842"/>
    </source>
</evidence>
<sequence>MHAMLNIAVRAARAAGRVAMKSFQQPDQVEYEEKGANDFVTNIDKACEQTIIATIQKSYPDHDFLAEESGAHHAKGEYLWVIDPIDGTTNFMRGIPHFCISIALMHKGVTQHAVVYDPVREEMFTASRGAGAQLNGYRIRVSARKELEGTLLATGFPFKLKHLLPDYQKVFNSFFEQAADVRRAGSAALDLAYVAAGRVDGYWEAGLKLWDTAAGELLVREAGGVVTDFGGGMNHQNSGNIVAASPRVLQGMVSKMRPLLPAALLK</sequence>
<comment type="similarity">
    <text evidence="3 9">Belongs to the inositol monophosphatase superfamily.</text>
</comment>
<feature type="binding site" evidence="8">
    <location>
        <position position="86"/>
    </location>
    <ligand>
        <name>Mg(2+)</name>
        <dbReference type="ChEBI" id="CHEBI:18420"/>
        <label>1</label>
        <note>catalytic</note>
    </ligand>
</feature>
<dbReference type="InterPro" id="IPR000760">
    <property type="entry name" value="Inositol_monophosphatase-like"/>
</dbReference>
<keyword evidence="6" id="KW-0804">Transcription</keyword>
<dbReference type="Gene3D" id="3.40.190.80">
    <property type="match status" value="1"/>
</dbReference>
<dbReference type="PROSITE" id="PS00629">
    <property type="entry name" value="IMP_1"/>
    <property type="match status" value="1"/>
</dbReference>
<keyword evidence="4 8" id="KW-0479">Metal-binding</keyword>
<dbReference type="GO" id="GO:0007165">
    <property type="term" value="P:signal transduction"/>
    <property type="evidence" value="ECO:0007669"/>
    <property type="project" value="TreeGrafter"/>
</dbReference>
<evidence type="ECO:0000256" key="6">
    <source>
        <dbReference type="ARBA" id="ARBA00022814"/>
    </source>
</evidence>
<evidence type="ECO:0000256" key="1">
    <source>
        <dbReference type="ARBA" id="ARBA00001033"/>
    </source>
</evidence>
<comment type="caution">
    <text evidence="10">The sequence shown here is derived from an EMBL/GenBank/DDBJ whole genome shotgun (WGS) entry which is preliminary data.</text>
</comment>
<proteinExistence type="inferred from homology"/>
<evidence type="ECO:0000256" key="9">
    <source>
        <dbReference type="RuleBase" id="RU364068"/>
    </source>
</evidence>
<keyword evidence="5 9" id="KW-0378">Hydrolase</keyword>
<name>A0A432WIQ9_9GAMM</name>
<dbReference type="PROSITE" id="PS00630">
    <property type="entry name" value="IMP_2"/>
    <property type="match status" value="1"/>
</dbReference>
<accession>A0A432WIQ9</accession>
<comment type="catalytic activity">
    <reaction evidence="1 9">
        <text>a myo-inositol phosphate + H2O = myo-inositol + phosphate</text>
        <dbReference type="Rhea" id="RHEA:24056"/>
        <dbReference type="ChEBI" id="CHEBI:15377"/>
        <dbReference type="ChEBI" id="CHEBI:17268"/>
        <dbReference type="ChEBI" id="CHEBI:43474"/>
        <dbReference type="ChEBI" id="CHEBI:84139"/>
        <dbReference type="EC" id="3.1.3.25"/>
    </reaction>
</comment>
<keyword evidence="11" id="KW-1185">Reference proteome</keyword>
<dbReference type="GO" id="GO:0008934">
    <property type="term" value="F:inositol monophosphate 1-phosphatase activity"/>
    <property type="evidence" value="ECO:0007669"/>
    <property type="project" value="InterPro"/>
</dbReference>
<dbReference type="FunFam" id="3.30.540.10:FF:000003">
    <property type="entry name" value="Inositol-1-monophosphatase"/>
    <property type="match status" value="1"/>
</dbReference>
<protein>
    <recommendedName>
        <fullName evidence="9">Inositol-1-monophosphatase</fullName>
        <ecNumber evidence="9">3.1.3.25</ecNumber>
    </recommendedName>
</protein>
<dbReference type="PRINTS" id="PR01959">
    <property type="entry name" value="SBIMPHPHTASE"/>
</dbReference>
<feature type="binding site" evidence="8">
    <location>
        <position position="67"/>
    </location>
    <ligand>
        <name>Mg(2+)</name>
        <dbReference type="ChEBI" id="CHEBI:18420"/>
        <label>1</label>
        <note>catalytic</note>
    </ligand>
</feature>
<dbReference type="OrthoDB" id="9785695at2"/>
<dbReference type="RefSeq" id="WP_126776868.1">
    <property type="nucleotide sequence ID" value="NZ_PIPM01000005.1"/>
</dbReference>
<evidence type="ECO:0000256" key="2">
    <source>
        <dbReference type="ARBA" id="ARBA00001946"/>
    </source>
</evidence>
<dbReference type="CDD" id="cd01639">
    <property type="entry name" value="IMPase"/>
    <property type="match status" value="1"/>
</dbReference>
<dbReference type="EC" id="3.1.3.25" evidence="9"/>
<evidence type="ECO:0000313" key="10">
    <source>
        <dbReference type="EMBL" id="RUO33559.1"/>
    </source>
</evidence>
<dbReference type="PANTHER" id="PTHR20854">
    <property type="entry name" value="INOSITOL MONOPHOSPHATASE"/>
    <property type="match status" value="1"/>
</dbReference>
<dbReference type="AlphaFoldDB" id="A0A432WIQ9"/>
<dbReference type="EMBL" id="PIPM01000005">
    <property type="protein sequence ID" value="RUO33559.1"/>
    <property type="molecule type" value="Genomic_DNA"/>
</dbReference>
<dbReference type="PRINTS" id="PR00377">
    <property type="entry name" value="IMPHPHTASES"/>
</dbReference>
<dbReference type="PANTHER" id="PTHR20854:SF4">
    <property type="entry name" value="INOSITOL-1-MONOPHOSPHATASE-RELATED"/>
    <property type="match status" value="1"/>
</dbReference>
<evidence type="ECO:0000313" key="11">
    <source>
        <dbReference type="Proteomes" id="UP000288405"/>
    </source>
</evidence>
<keyword evidence="7 8" id="KW-0460">Magnesium</keyword>
<dbReference type="InterPro" id="IPR020583">
    <property type="entry name" value="Inositol_monoP_metal-BS"/>
</dbReference>
<dbReference type="InterPro" id="IPR020550">
    <property type="entry name" value="Inositol_monophosphatase_CS"/>
</dbReference>
<dbReference type="InterPro" id="IPR022337">
    <property type="entry name" value="Inositol_monophosphatase_SuhB"/>
</dbReference>
<feature type="binding site" evidence="8">
    <location>
        <position position="211"/>
    </location>
    <ligand>
        <name>Mg(2+)</name>
        <dbReference type="ChEBI" id="CHEBI:18420"/>
        <label>1</label>
        <note>catalytic</note>
    </ligand>
</feature>